<proteinExistence type="predicted"/>
<protein>
    <submittedName>
        <fullName evidence="1">Uncharacterized protein</fullName>
    </submittedName>
</protein>
<evidence type="ECO:0000313" key="1">
    <source>
        <dbReference type="EMBL" id="QHU35842.1"/>
    </source>
</evidence>
<reference evidence="1" key="1">
    <citation type="journal article" date="2020" name="Nature">
        <title>Giant virus diversity and host interactions through global metagenomics.</title>
        <authorList>
            <person name="Schulz F."/>
            <person name="Roux S."/>
            <person name="Paez-Espino D."/>
            <person name="Jungbluth S."/>
            <person name="Walsh D.A."/>
            <person name="Denef V.J."/>
            <person name="McMahon K.D."/>
            <person name="Konstantinidis K.T."/>
            <person name="Eloe-Fadrosh E.A."/>
            <person name="Kyrpides N.C."/>
            <person name="Woyke T."/>
        </authorList>
    </citation>
    <scope>NUCLEOTIDE SEQUENCE</scope>
    <source>
        <strain evidence="1">GVMAG-S-1035085-51</strain>
    </source>
</reference>
<organism evidence="1">
    <name type="scientific">viral metagenome</name>
    <dbReference type="NCBI Taxonomy" id="1070528"/>
    <lineage>
        <taxon>unclassified sequences</taxon>
        <taxon>metagenomes</taxon>
        <taxon>organismal metagenomes</taxon>
    </lineage>
</organism>
<sequence length="120" mass="13181">MFDSAFFDMQNKMKFIASIPNLSPPHQEVYLSLTNQFRSFERAYNMTDVNASNCAKIYRCGHLNGIKSRIDNLYNLLSTSIVSNPVVTTATTTPVPPKGSGSLSADSNDLLASLRSMGIL</sequence>
<dbReference type="EMBL" id="MN740613">
    <property type="protein sequence ID" value="QHU35842.1"/>
    <property type="molecule type" value="Genomic_DNA"/>
</dbReference>
<dbReference type="AlphaFoldDB" id="A0A6C0M2Z1"/>
<name>A0A6C0M2Z1_9ZZZZ</name>
<accession>A0A6C0M2Z1</accession>